<dbReference type="Gene3D" id="3.30.2310.20">
    <property type="entry name" value="RelE-like"/>
    <property type="match status" value="1"/>
</dbReference>
<comment type="caution">
    <text evidence="2">The sequence shown here is derived from an EMBL/GenBank/DDBJ whole genome shotgun (WGS) entry which is preliminary data.</text>
</comment>
<evidence type="ECO:0008006" key="4">
    <source>
        <dbReference type="Google" id="ProtNLM"/>
    </source>
</evidence>
<evidence type="ECO:0000256" key="1">
    <source>
        <dbReference type="SAM" id="Phobius"/>
    </source>
</evidence>
<dbReference type="AlphaFoldDB" id="A0A235HD46"/>
<sequence length="60" mass="6881">MLFPHRKRECVLPLGFRRSGAGAAPWLRVGDYRVLFTVAAGGTMTVMLVHRVRHRRKAYD</sequence>
<proteinExistence type="predicted"/>
<keyword evidence="1" id="KW-0472">Membrane</keyword>
<geneLocation type="plasmid" evidence="2">
    <name>unnamed</name>
</geneLocation>
<dbReference type="InterPro" id="IPR035093">
    <property type="entry name" value="RelE/ParE_toxin_dom_sf"/>
</dbReference>
<evidence type="ECO:0000313" key="2">
    <source>
        <dbReference type="EMBL" id="OYD83739.1"/>
    </source>
</evidence>
<dbReference type="EMBL" id="NOWT01000012">
    <property type="protein sequence ID" value="OYD83739.1"/>
    <property type="molecule type" value="Genomic_DNA"/>
</dbReference>
<evidence type="ECO:0000313" key="3">
    <source>
        <dbReference type="Proteomes" id="UP000215367"/>
    </source>
</evidence>
<name>A0A235HD46_AZOBR</name>
<keyword evidence="1" id="KW-1133">Transmembrane helix</keyword>
<protein>
    <recommendedName>
        <fullName evidence="4">Type II toxin-antitoxin system RelE/ParE family toxin</fullName>
    </recommendedName>
</protein>
<reference evidence="2 3" key="1">
    <citation type="submission" date="2017-07" db="EMBL/GenBank/DDBJ databases">
        <title>Whole genome sequence of Azospirillum brasilense 2A1, a potential biofertilizer strain.</title>
        <authorList>
            <person name="Fontana C.A."/>
            <person name="Toffoli L.M."/>
            <person name="Salazar S.M."/>
            <person name="Puglisi E."/>
            <person name="Pedraza R."/>
            <person name="Bassi D."/>
            <person name="Cocconcelli P.S."/>
        </authorList>
    </citation>
    <scope>NUCLEOTIDE SEQUENCE [LARGE SCALE GENOMIC DNA]</scope>
    <source>
        <strain evidence="2 3">2A1</strain>
        <plasmid evidence="2">unnamed</plasmid>
    </source>
</reference>
<organism evidence="2 3">
    <name type="scientific">Azospirillum brasilense</name>
    <dbReference type="NCBI Taxonomy" id="192"/>
    <lineage>
        <taxon>Bacteria</taxon>
        <taxon>Pseudomonadati</taxon>
        <taxon>Pseudomonadota</taxon>
        <taxon>Alphaproteobacteria</taxon>
        <taxon>Rhodospirillales</taxon>
        <taxon>Azospirillaceae</taxon>
        <taxon>Azospirillum</taxon>
    </lineage>
</organism>
<feature type="transmembrane region" description="Helical" evidence="1">
    <location>
        <begin position="32"/>
        <end position="49"/>
    </location>
</feature>
<gene>
    <name evidence="2" type="ORF">CHT98_14735</name>
</gene>
<keyword evidence="1" id="KW-0812">Transmembrane</keyword>
<keyword evidence="2" id="KW-0614">Plasmid</keyword>
<accession>A0A235HD46</accession>
<dbReference type="Proteomes" id="UP000215367">
    <property type="component" value="Unassembled WGS sequence"/>
</dbReference>